<organism evidence="1 2">
    <name type="scientific">Natrinema soli</name>
    <dbReference type="NCBI Taxonomy" id="1930624"/>
    <lineage>
        <taxon>Archaea</taxon>
        <taxon>Methanobacteriati</taxon>
        <taxon>Methanobacteriota</taxon>
        <taxon>Stenosarchaea group</taxon>
        <taxon>Halobacteria</taxon>
        <taxon>Halobacteriales</taxon>
        <taxon>Natrialbaceae</taxon>
        <taxon>Natrinema</taxon>
    </lineage>
</organism>
<comment type="caution">
    <text evidence="1">The sequence shown here is derived from an EMBL/GenBank/DDBJ whole genome shotgun (WGS) entry which is preliminary data.</text>
</comment>
<dbReference type="InterPro" id="IPR011852">
    <property type="entry name" value="TRAP_TAXI"/>
</dbReference>
<dbReference type="RefSeq" id="WP_377043186.1">
    <property type="nucleotide sequence ID" value="NZ_JAQIVI010000377.1"/>
</dbReference>
<keyword evidence="2" id="KW-1185">Reference proteome</keyword>
<name>A0ABD5SUJ3_9EURY</name>
<evidence type="ECO:0000313" key="2">
    <source>
        <dbReference type="Proteomes" id="UP001596383"/>
    </source>
</evidence>
<dbReference type="AlphaFoldDB" id="A0ABD5SUJ3"/>
<protein>
    <submittedName>
        <fullName evidence="1">TAXI family TRAP transporter solute-binding subunit</fullName>
    </submittedName>
</protein>
<dbReference type="PANTHER" id="PTHR42941">
    <property type="entry name" value="SLL1037 PROTEIN"/>
    <property type="match status" value="1"/>
</dbReference>
<dbReference type="PROSITE" id="PS51257">
    <property type="entry name" value="PROKAR_LIPOPROTEIN"/>
    <property type="match status" value="1"/>
</dbReference>
<dbReference type="Gene3D" id="3.40.190.10">
    <property type="entry name" value="Periplasmic binding protein-like II"/>
    <property type="match status" value="2"/>
</dbReference>
<dbReference type="Proteomes" id="UP001596383">
    <property type="component" value="Unassembled WGS sequence"/>
</dbReference>
<evidence type="ECO:0000313" key="1">
    <source>
        <dbReference type="EMBL" id="MFC6767436.1"/>
    </source>
</evidence>
<dbReference type="EMBL" id="JBHSWV010000377">
    <property type="protein sequence ID" value="MFC6767436.1"/>
    <property type="molecule type" value="Genomic_DNA"/>
</dbReference>
<dbReference type="SUPFAM" id="SSF53850">
    <property type="entry name" value="Periplasmic binding protein-like II"/>
    <property type="match status" value="1"/>
</dbReference>
<accession>A0ABD5SUJ3</accession>
<dbReference type="Pfam" id="PF16868">
    <property type="entry name" value="NMT1_3"/>
    <property type="match status" value="1"/>
</dbReference>
<dbReference type="PANTHER" id="PTHR42941:SF1">
    <property type="entry name" value="SLL1037 PROTEIN"/>
    <property type="match status" value="1"/>
</dbReference>
<gene>
    <name evidence="1" type="ORF">ACFQE6_21335</name>
</gene>
<reference evidence="1 2" key="1">
    <citation type="journal article" date="2019" name="Int. J. Syst. Evol. Microbiol.">
        <title>The Global Catalogue of Microorganisms (GCM) 10K type strain sequencing project: providing services to taxonomists for standard genome sequencing and annotation.</title>
        <authorList>
            <consortium name="The Broad Institute Genomics Platform"/>
            <consortium name="The Broad Institute Genome Sequencing Center for Infectious Disease"/>
            <person name="Wu L."/>
            <person name="Ma J."/>
        </authorList>
    </citation>
    <scope>NUCLEOTIDE SEQUENCE [LARGE SCALE GENOMIC DNA]</scope>
    <source>
        <strain evidence="1 2">LMG 29247</strain>
    </source>
</reference>
<proteinExistence type="predicted"/>
<sequence length="337" mass="36328">MKGAATVGVISMAGCLGGDSDTITVTIGGTSSDSSTQAAGQALARAAQQHSDVVDISVQVTDGWTANLREYDDGNIPAMGVDNNSISKAMNDDAPFEENPVDSLPHQGFMFTSLQIHMVGLEGSGLESTADLQDGGYTIYPIQPGFGTRLLTEEILKDAGVWEPNEINNADTGDIPGQVEEGNIDALCLYGANGVELSGWCQNVDVRSSEGLNLLEVDDDFKQAIEDHSGALLEEFEPYGYEQDVTQYTDTVTSWSLAAQWAFSPDIPAEATKEIARLSNEHHDTLREADSTTLEFTPEAMTQTVMEGLEVHEGVAEFFEENDVWDDAWTRGEASEE</sequence>